<dbReference type="AlphaFoldDB" id="A0A1C3RF03"/>
<evidence type="ECO:0000256" key="19">
    <source>
        <dbReference type="HAMAP-Rule" id="MF_00719"/>
    </source>
</evidence>
<dbReference type="InterPro" id="IPR003805">
    <property type="entry name" value="CobS"/>
</dbReference>
<keyword evidence="7 19" id="KW-1003">Cell membrane</keyword>
<dbReference type="GO" id="GO:0009236">
    <property type="term" value="P:cobalamin biosynthetic process"/>
    <property type="evidence" value="ECO:0007669"/>
    <property type="project" value="UniProtKB-UniRule"/>
</dbReference>
<dbReference type="Pfam" id="PF02654">
    <property type="entry name" value="CobS"/>
    <property type="match status" value="1"/>
</dbReference>
<evidence type="ECO:0000256" key="13">
    <source>
        <dbReference type="ARBA" id="ARBA00023136"/>
    </source>
</evidence>
<evidence type="ECO:0000256" key="2">
    <source>
        <dbReference type="ARBA" id="ARBA00004651"/>
    </source>
</evidence>
<evidence type="ECO:0000313" key="21">
    <source>
        <dbReference type="Proteomes" id="UP000231658"/>
    </source>
</evidence>
<name>A0A1C3RF03_9PROT</name>
<comment type="pathway">
    <text evidence="3 19">Cofactor biosynthesis; adenosylcobalamin biosynthesis; adenosylcobalamin from cob(II)yrinate a,c-diamide: step 7/7.</text>
</comment>
<keyword evidence="13 19" id="KW-0472">Membrane</keyword>
<dbReference type="OrthoDB" id="9794626at2"/>
<organism evidence="20 21">
    <name type="scientific">Candidatus Terasakiella magnetica</name>
    <dbReference type="NCBI Taxonomy" id="1867952"/>
    <lineage>
        <taxon>Bacteria</taxon>
        <taxon>Pseudomonadati</taxon>
        <taxon>Pseudomonadota</taxon>
        <taxon>Alphaproteobacteria</taxon>
        <taxon>Rhodospirillales</taxon>
        <taxon>Terasakiellaceae</taxon>
        <taxon>Terasakiella</taxon>
    </lineage>
</organism>
<dbReference type="EMBL" id="FLYE01000005">
    <property type="protein sequence ID" value="SCA55812.1"/>
    <property type="molecule type" value="Genomic_DNA"/>
</dbReference>
<evidence type="ECO:0000256" key="14">
    <source>
        <dbReference type="ARBA" id="ARBA00025228"/>
    </source>
</evidence>
<feature type="transmembrane region" description="Helical" evidence="19">
    <location>
        <begin position="51"/>
        <end position="69"/>
    </location>
</feature>
<comment type="subcellular location">
    <subcellularLocation>
        <location evidence="2 19">Cell membrane</location>
        <topology evidence="2 19">Multi-pass membrane protein</topology>
    </subcellularLocation>
</comment>
<comment type="catalytic activity">
    <reaction evidence="17 19">
        <text>alpha-ribazole + adenosylcob(III)inamide-GDP = adenosylcob(III)alamin + GMP + H(+)</text>
        <dbReference type="Rhea" id="RHEA:16049"/>
        <dbReference type="ChEBI" id="CHEBI:10329"/>
        <dbReference type="ChEBI" id="CHEBI:15378"/>
        <dbReference type="ChEBI" id="CHEBI:18408"/>
        <dbReference type="ChEBI" id="CHEBI:58115"/>
        <dbReference type="ChEBI" id="CHEBI:60487"/>
        <dbReference type="EC" id="2.7.8.26"/>
    </reaction>
</comment>
<sequence>MTDTSSTFEKNAQNPKAWWEDIQLAVVFLTRLPWKLKEELAPQALNRALRAFPLIGLLVGGLSATVYGLAHIFEIPPLACGLLAVLTSVLLTGALHEDGLADVADGFGGGASRERKLEIMRDSSLGSYGTIALILSIGLRSAALGGFEDWMVGASVIVAVSCLSRIAPALLIYLMESARTDGLAASMEKPDWMIVVQACGLGIALFLLCTPLDAGFVTIVMGFTALYVFQGLAQKQIGGQTGDVCGAAQQVMEITMIVVLAGLA</sequence>
<evidence type="ECO:0000256" key="8">
    <source>
        <dbReference type="ARBA" id="ARBA00022573"/>
    </source>
</evidence>
<keyword evidence="10 19" id="KW-0812">Transmembrane</keyword>
<evidence type="ECO:0000256" key="17">
    <source>
        <dbReference type="ARBA" id="ARBA00048623"/>
    </source>
</evidence>
<evidence type="ECO:0000256" key="1">
    <source>
        <dbReference type="ARBA" id="ARBA00001946"/>
    </source>
</evidence>
<dbReference type="RefSeq" id="WP_069186516.1">
    <property type="nucleotide sequence ID" value="NZ_FLYE01000005.1"/>
</dbReference>
<evidence type="ECO:0000256" key="15">
    <source>
        <dbReference type="ARBA" id="ARBA00032605"/>
    </source>
</evidence>
<keyword evidence="11 19" id="KW-0460">Magnesium</keyword>
<keyword evidence="8 19" id="KW-0169">Cobalamin biosynthesis</keyword>
<comment type="catalytic activity">
    <reaction evidence="18 19">
        <text>alpha-ribazole 5'-phosphate + adenosylcob(III)inamide-GDP = adenosylcob(III)alamin 5'-phosphate + GMP + H(+)</text>
        <dbReference type="Rhea" id="RHEA:23560"/>
        <dbReference type="ChEBI" id="CHEBI:15378"/>
        <dbReference type="ChEBI" id="CHEBI:57918"/>
        <dbReference type="ChEBI" id="CHEBI:58115"/>
        <dbReference type="ChEBI" id="CHEBI:60487"/>
        <dbReference type="ChEBI" id="CHEBI:60493"/>
        <dbReference type="EC" id="2.7.8.26"/>
    </reaction>
</comment>
<comment type="similarity">
    <text evidence="4 19">Belongs to the CobS family.</text>
</comment>
<keyword evidence="12 19" id="KW-1133">Transmembrane helix</keyword>
<evidence type="ECO:0000256" key="18">
    <source>
        <dbReference type="ARBA" id="ARBA00049504"/>
    </source>
</evidence>
<dbReference type="Proteomes" id="UP000231658">
    <property type="component" value="Unassembled WGS sequence"/>
</dbReference>
<evidence type="ECO:0000256" key="6">
    <source>
        <dbReference type="ARBA" id="ARBA00015850"/>
    </source>
</evidence>
<dbReference type="STRING" id="1867952.MTBPR1_130008"/>
<gene>
    <name evidence="19 20" type="primary">cobS</name>
    <name evidence="20" type="ORF">MTBPR1_130008</name>
</gene>
<proteinExistence type="inferred from homology"/>
<dbReference type="HAMAP" id="MF_00719">
    <property type="entry name" value="CobS"/>
    <property type="match status" value="1"/>
</dbReference>
<keyword evidence="9 19" id="KW-0808">Transferase</keyword>
<evidence type="ECO:0000256" key="11">
    <source>
        <dbReference type="ARBA" id="ARBA00022842"/>
    </source>
</evidence>
<dbReference type="NCBIfam" id="TIGR00317">
    <property type="entry name" value="cobS"/>
    <property type="match status" value="1"/>
</dbReference>
<dbReference type="PANTHER" id="PTHR34148">
    <property type="entry name" value="ADENOSYLCOBINAMIDE-GDP RIBAZOLETRANSFERASE"/>
    <property type="match status" value="1"/>
</dbReference>
<comment type="function">
    <text evidence="14 19">Joins adenosylcobinamide-GDP and alpha-ribazole to generate adenosylcobalamin (Ado-cobalamin). Also synthesizes adenosylcobalamin 5'-phosphate from adenosylcobinamide-GDP and alpha-ribazole 5'-phosphate.</text>
</comment>
<dbReference type="GO" id="GO:0051073">
    <property type="term" value="F:adenosylcobinamide-GDP ribazoletransferase activity"/>
    <property type="evidence" value="ECO:0007669"/>
    <property type="project" value="UniProtKB-UniRule"/>
</dbReference>
<comment type="cofactor">
    <cofactor evidence="1 19">
        <name>Mg(2+)</name>
        <dbReference type="ChEBI" id="CHEBI:18420"/>
    </cofactor>
</comment>
<dbReference type="UniPathway" id="UPA00148">
    <property type="reaction ID" value="UER00238"/>
</dbReference>
<evidence type="ECO:0000256" key="4">
    <source>
        <dbReference type="ARBA" id="ARBA00010561"/>
    </source>
</evidence>
<evidence type="ECO:0000256" key="16">
    <source>
        <dbReference type="ARBA" id="ARBA00032853"/>
    </source>
</evidence>
<feature type="transmembrane region" description="Helical" evidence="19">
    <location>
        <begin position="125"/>
        <end position="144"/>
    </location>
</feature>
<evidence type="ECO:0000256" key="9">
    <source>
        <dbReference type="ARBA" id="ARBA00022679"/>
    </source>
</evidence>
<dbReference type="PANTHER" id="PTHR34148:SF1">
    <property type="entry name" value="ADENOSYLCOBINAMIDE-GDP RIBAZOLETRANSFERASE"/>
    <property type="match status" value="1"/>
</dbReference>
<feature type="transmembrane region" description="Helical" evidence="19">
    <location>
        <begin position="192"/>
        <end position="208"/>
    </location>
</feature>
<feature type="transmembrane region" description="Helical" evidence="19">
    <location>
        <begin position="150"/>
        <end position="172"/>
    </location>
</feature>
<evidence type="ECO:0000256" key="3">
    <source>
        <dbReference type="ARBA" id="ARBA00004663"/>
    </source>
</evidence>
<evidence type="ECO:0000256" key="12">
    <source>
        <dbReference type="ARBA" id="ARBA00022989"/>
    </source>
</evidence>
<keyword evidence="21" id="KW-1185">Reference proteome</keyword>
<evidence type="ECO:0000256" key="5">
    <source>
        <dbReference type="ARBA" id="ARBA00013200"/>
    </source>
</evidence>
<protein>
    <recommendedName>
        <fullName evidence="6 19">Adenosylcobinamide-GDP ribazoletransferase</fullName>
        <ecNumber evidence="5 19">2.7.8.26</ecNumber>
    </recommendedName>
    <alternativeName>
        <fullName evidence="16 19">Cobalamin synthase</fullName>
    </alternativeName>
    <alternativeName>
        <fullName evidence="15 19">Cobalamin-5'-phosphate synthase</fullName>
    </alternativeName>
</protein>
<reference evidence="20 21" key="1">
    <citation type="submission" date="2016-07" db="EMBL/GenBank/DDBJ databases">
        <authorList>
            <person name="Lefevre C.T."/>
        </authorList>
    </citation>
    <scope>NUCLEOTIDE SEQUENCE [LARGE SCALE GENOMIC DNA]</scope>
    <source>
        <strain evidence="20">PR1</strain>
    </source>
</reference>
<evidence type="ECO:0000256" key="10">
    <source>
        <dbReference type="ARBA" id="ARBA00022692"/>
    </source>
</evidence>
<dbReference type="GO" id="GO:0008818">
    <property type="term" value="F:cobalamin 5'-phosphate synthase activity"/>
    <property type="evidence" value="ECO:0007669"/>
    <property type="project" value="UniProtKB-UniRule"/>
</dbReference>
<dbReference type="GO" id="GO:0005886">
    <property type="term" value="C:plasma membrane"/>
    <property type="evidence" value="ECO:0007669"/>
    <property type="project" value="UniProtKB-SubCell"/>
</dbReference>
<dbReference type="EC" id="2.7.8.26" evidence="5 19"/>
<evidence type="ECO:0000256" key="7">
    <source>
        <dbReference type="ARBA" id="ARBA00022475"/>
    </source>
</evidence>
<accession>A0A1C3RF03</accession>
<evidence type="ECO:0000313" key="20">
    <source>
        <dbReference type="EMBL" id="SCA55812.1"/>
    </source>
</evidence>